<evidence type="ECO:0000256" key="2">
    <source>
        <dbReference type="ARBA" id="ARBA00022857"/>
    </source>
</evidence>
<dbReference type="InterPro" id="IPR020471">
    <property type="entry name" value="AKR"/>
</dbReference>
<reference evidence="8" key="1">
    <citation type="submission" date="2023-03" db="EMBL/GenBank/DDBJ databases">
        <title>Massive genome expansion in bonnet fungi (Mycena s.s.) driven by repeated elements and novel gene families across ecological guilds.</title>
        <authorList>
            <consortium name="Lawrence Berkeley National Laboratory"/>
            <person name="Harder C.B."/>
            <person name="Miyauchi S."/>
            <person name="Viragh M."/>
            <person name="Kuo A."/>
            <person name="Thoen E."/>
            <person name="Andreopoulos B."/>
            <person name="Lu D."/>
            <person name="Skrede I."/>
            <person name="Drula E."/>
            <person name="Henrissat B."/>
            <person name="Morin E."/>
            <person name="Kohler A."/>
            <person name="Barry K."/>
            <person name="LaButti K."/>
            <person name="Morin E."/>
            <person name="Salamov A."/>
            <person name="Lipzen A."/>
            <person name="Mereny Z."/>
            <person name="Hegedus B."/>
            <person name="Baldrian P."/>
            <person name="Stursova M."/>
            <person name="Weitz H."/>
            <person name="Taylor A."/>
            <person name="Grigoriev I.V."/>
            <person name="Nagy L.G."/>
            <person name="Martin F."/>
            <person name="Kauserud H."/>
        </authorList>
    </citation>
    <scope>NUCLEOTIDE SEQUENCE</scope>
    <source>
        <strain evidence="8">9144</strain>
    </source>
</reference>
<dbReference type="PANTHER" id="PTHR43827:SF3">
    <property type="entry name" value="NADP-DEPENDENT OXIDOREDUCTASE DOMAIN-CONTAINING PROTEIN"/>
    <property type="match status" value="1"/>
</dbReference>
<keyword evidence="9" id="KW-1185">Reference proteome</keyword>
<comment type="similarity">
    <text evidence="1">Belongs to the aldo/keto reductase family.</text>
</comment>
<comment type="caution">
    <text evidence="8">The sequence shown here is derived from an EMBL/GenBank/DDBJ whole genome shotgun (WGS) entry which is preliminary data.</text>
</comment>
<dbReference type="PROSITE" id="PS00798">
    <property type="entry name" value="ALDOKETO_REDUCTASE_1"/>
    <property type="match status" value="1"/>
</dbReference>
<feature type="active site" description="Proton donor" evidence="4">
    <location>
        <position position="56"/>
    </location>
</feature>
<gene>
    <name evidence="8" type="ORF">GGX14DRAFT_523303</name>
</gene>
<evidence type="ECO:0000256" key="5">
    <source>
        <dbReference type="PIRSR" id="PIRSR000097-2"/>
    </source>
</evidence>
<name>A0AAD6V6G8_9AGAR</name>
<organism evidence="8 9">
    <name type="scientific">Mycena pura</name>
    <dbReference type="NCBI Taxonomy" id="153505"/>
    <lineage>
        <taxon>Eukaryota</taxon>
        <taxon>Fungi</taxon>
        <taxon>Dikarya</taxon>
        <taxon>Basidiomycota</taxon>
        <taxon>Agaricomycotina</taxon>
        <taxon>Agaricomycetes</taxon>
        <taxon>Agaricomycetidae</taxon>
        <taxon>Agaricales</taxon>
        <taxon>Marasmiineae</taxon>
        <taxon>Mycenaceae</taxon>
        <taxon>Mycena</taxon>
    </lineage>
</organism>
<evidence type="ECO:0000256" key="1">
    <source>
        <dbReference type="ARBA" id="ARBA00007905"/>
    </source>
</evidence>
<dbReference type="InterPro" id="IPR023210">
    <property type="entry name" value="NADP_OxRdtase_dom"/>
</dbReference>
<dbReference type="SUPFAM" id="SSF51430">
    <property type="entry name" value="NAD(P)-linked oxidoreductase"/>
    <property type="match status" value="1"/>
</dbReference>
<dbReference type="Proteomes" id="UP001219525">
    <property type="component" value="Unassembled WGS sequence"/>
</dbReference>
<dbReference type="FunFam" id="3.20.20.100:FF:000002">
    <property type="entry name" value="2,5-diketo-D-gluconic acid reductase A"/>
    <property type="match status" value="1"/>
</dbReference>
<dbReference type="CDD" id="cd19071">
    <property type="entry name" value="AKR_AKR1-5-like"/>
    <property type="match status" value="1"/>
</dbReference>
<dbReference type="PRINTS" id="PR00069">
    <property type="entry name" value="ALDKETRDTASE"/>
</dbReference>
<dbReference type="Gene3D" id="3.20.20.100">
    <property type="entry name" value="NADP-dependent oxidoreductase domain"/>
    <property type="match status" value="1"/>
</dbReference>
<feature type="binding site" evidence="5">
    <location>
        <position position="112"/>
    </location>
    <ligand>
        <name>substrate</name>
    </ligand>
</feature>
<dbReference type="PROSITE" id="PS00062">
    <property type="entry name" value="ALDOKETO_REDUCTASE_2"/>
    <property type="match status" value="1"/>
</dbReference>
<accession>A0AAD6V6G8</accession>
<evidence type="ECO:0000259" key="7">
    <source>
        <dbReference type="Pfam" id="PF00248"/>
    </source>
</evidence>
<dbReference type="PIRSF" id="PIRSF000097">
    <property type="entry name" value="AKR"/>
    <property type="match status" value="1"/>
</dbReference>
<dbReference type="PANTHER" id="PTHR43827">
    <property type="entry name" value="2,5-DIKETO-D-GLUCONIC ACID REDUCTASE"/>
    <property type="match status" value="1"/>
</dbReference>
<evidence type="ECO:0000313" key="8">
    <source>
        <dbReference type="EMBL" id="KAJ7204130.1"/>
    </source>
</evidence>
<dbReference type="EMBL" id="JARJCW010000048">
    <property type="protein sequence ID" value="KAJ7204130.1"/>
    <property type="molecule type" value="Genomic_DNA"/>
</dbReference>
<sequence length="310" mass="33860">MSAIPSLKLNTGALIPAIGLGAATGFTPEDIAGSKDWILGALKQVGYRHVDTAMMYGTEAAVGGAVRESGIPREEIFVTSKAPWHHMEYIPRSFNESLSNLGFDYLDLYMLHWPQTVKYPGGYDAPKDLPSILTQLKTVEKPSLNDNWAELEKIYATGKAKAIGVSNFSIKTLEQLFETAKIVPAVNQIELHPYLAQTELVEYCKSNGIVVVAYSPSGHDTVRGDPLIIELAVKYKVSPTQIILAWHVARGVVAVPHSQDPVLQKENISLPPLSAEDVAKITGLDRGQRIVSKLGPDGTLFGWTKEQLGW</sequence>
<evidence type="ECO:0000256" key="6">
    <source>
        <dbReference type="PIRSR" id="PIRSR000097-3"/>
    </source>
</evidence>
<feature type="site" description="Lowers pKa of active site Tyr" evidence="6">
    <location>
        <position position="81"/>
    </location>
</feature>
<keyword evidence="3" id="KW-0560">Oxidoreductase</keyword>
<evidence type="ECO:0000313" key="9">
    <source>
        <dbReference type="Proteomes" id="UP001219525"/>
    </source>
</evidence>
<proteinExistence type="inferred from homology"/>
<dbReference type="GO" id="GO:0016616">
    <property type="term" value="F:oxidoreductase activity, acting on the CH-OH group of donors, NAD or NADP as acceptor"/>
    <property type="evidence" value="ECO:0007669"/>
    <property type="project" value="UniProtKB-ARBA"/>
</dbReference>
<dbReference type="InterPro" id="IPR018170">
    <property type="entry name" value="Aldo/ket_reductase_CS"/>
</dbReference>
<protein>
    <submittedName>
        <fullName evidence="8">NADP-dependent oxidoreductase domain-containing protein</fullName>
    </submittedName>
</protein>
<evidence type="ECO:0000256" key="3">
    <source>
        <dbReference type="ARBA" id="ARBA00023002"/>
    </source>
</evidence>
<dbReference type="Pfam" id="PF00248">
    <property type="entry name" value="Aldo_ket_red"/>
    <property type="match status" value="1"/>
</dbReference>
<dbReference type="InterPro" id="IPR036812">
    <property type="entry name" value="NAD(P)_OxRdtase_dom_sf"/>
</dbReference>
<feature type="domain" description="NADP-dependent oxidoreductase" evidence="7">
    <location>
        <begin position="28"/>
        <end position="285"/>
    </location>
</feature>
<keyword evidence="2" id="KW-0521">NADP</keyword>
<dbReference type="AlphaFoldDB" id="A0AAD6V6G8"/>
<evidence type="ECO:0000256" key="4">
    <source>
        <dbReference type="PIRSR" id="PIRSR000097-1"/>
    </source>
</evidence>